<dbReference type="GO" id="GO:0006261">
    <property type="term" value="P:DNA-templated DNA replication"/>
    <property type="evidence" value="ECO:0007669"/>
    <property type="project" value="TreeGrafter"/>
</dbReference>
<gene>
    <name evidence="1" type="ORF">A2427_04430</name>
</gene>
<protein>
    <recommendedName>
        <fullName evidence="3">DNA polymerase III subunit delta</fullName>
    </recommendedName>
</protein>
<dbReference type="InterPro" id="IPR050238">
    <property type="entry name" value="DNA_Rep/Repair_Clamp_Loader"/>
</dbReference>
<dbReference type="SUPFAM" id="SSF52540">
    <property type="entry name" value="P-loop containing nucleoside triphosphate hydrolases"/>
    <property type="match status" value="1"/>
</dbReference>
<comment type="caution">
    <text evidence="1">The sequence shown here is derived from an EMBL/GenBank/DDBJ whole genome shotgun (WGS) entry which is preliminary data.</text>
</comment>
<evidence type="ECO:0008006" key="3">
    <source>
        <dbReference type="Google" id="ProtNLM"/>
    </source>
</evidence>
<name>A0A1G2EMT4_9BACT</name>
<dbReference type="Gene3D" id="3.40.50.300">
    <property type="entry name" value="P-loop containing nucleotide triphosphate hydrolases"/>
    <property type="match status" value="1"/>
</dbReference>
<dbReference type="Proteomes" id="UP000176326">
    <property type="component" value="Unassembled WGS sequence"/>
</dbReference>
<accession>A0A1G2EMT4</accession>
<dbReference type="EMBL" id="MHMN01000057">
    <property type="protein sequence ID" value="OGZ26691.1"/>
    <property type="molecule type" value="Genomic_DNA"/>
</dbReference>
<evidence type="ECO:0000313" key="2">
    <source>
        <dbReference type="Proteomes" id="UP000176326"/>
    </source>
</evidence>
<proteinExistence type="predicted"/>
<evidence type="ECO:0000313" key="1">
    <source>
        <dbReference type="EMBL" id="OGZ26691.1"/>
    </source>
</evidence>
<dbReference type="Pfam" id="PF13177">
    <property type="entry name" value="DNA_pol3_delta2"/>
    <property type="match status" value="1"/>
</dbReference>
<sequence length="234" mass="27193">MFEKQLKMLVAAERLPHALLFCGQEKIGKTEFALRFAEKLASGPDLIVVEPEKEVISIKKIRELLEKLIFKPYNSETKIAVIRDAHLMNREAQNCFLKFMEEPFEKTNIILVSSYPYLLLDTILSRVQKIRFYAKIEEDPKNIELIKLIQSDLSDRFKFAKDSEEKNIEKILDDWVFFLRNAMLKKIKGESMTLDGYPAGKIKEIIENIQKTKTLVASTNINRRLALETLLLNI</sequence>
<dbReference type="InterPro" id="IPR027417">
    <property type="entry name" value="P-loop_NTPase"/>
</dbReference>
<dbReference type="PANTHER" id="PTHR11669:SF8">
    <property type="entry name" value="DNA POLYMERASE III SUBUNIT DELTA"/>
    <property type="match status" value="1"/>
</dbReference>
<dbReference type="AlphaFoldDB" id="A0A1G2EMT4"/>
<reference evidence="1 2" key="1">
    <citation type="journal article" date="2016" name="Nat. Commun.">
        <title>Thousands of microbial genomes shed light on interconnected biogeochemical processes in an aquifer system.</title>
        <authorList>
            <person name="Anantharaman K."/>
            <person name="Brown C.T."/>
            <person name="Hug L.A."/>
            <person name="Sharon I."/>
            <person name="Castelle C.J."/>
            <person name="Probst A.J."/>
            <person name="Thomas B.C."/>
            <person name="Singh A."/>
            <person name="Wilkins M.J."/>
            <person name="Karaoz U."/>
            <person name="Brodie E.L."/>
            <person name="Williams K.H."/>
            <person name="Hubbard S.S."/>
            <person name="Banfield J.F."/>
        </authorList>
    </citation>
    <scope>NUCLEOTIDE SEQUENCE [LARGE SCALE GENOMIC DNA]</scope>
</reference>
<organism evidence="1 2">
    <name type="scientific">Candidatus Nealsonbacteria bacterium RIFOXYC1_FULL_40_7</name>
    <dbReference type="NCBI Taxonomy" id="1801678"/>
    <lineage>
        <taxon>Bacteria</taxon>
        <taxon>Candidatus Nealsoniibacteriota</taxon>
    </lineage>
</organism>
<dbReference type="PANTHER" id="PTHR11669">
    <property type="entry name" value="REPLICATION FACTOR C / DNA POLYMERASE III GAMMA-TAU SUBUNIT"/>
    <property type="match status" value="1"/>
</dbReference>